<dbReference type="InParanoid" id="A0A2J7R010"/>
<organism evidence="2 3">
    <name type="scientific">Cryptotermes secundus</name>
    <dbReference type="NCBI Taxonomy" id="105785"/>
    <lineage>
        <taxon>Eukaryota</taxon>
        <taxon>Metazoa</taxon>
        <taxon>Ecdysozoa</taxon>
        <taxon>Arthropoda</taxon>
        <taxon>Hexapoda</taxon>
        <taxon>Insecta</taxon>
        <taxon>Pterygota</taxon>
        <taxon>Neoptera</taxon>
        <taxon>Polyneoptera</taxon>
        <taxon>Dictyoptera</taxon>
        <taxon>Blattodea</taxon>
        <taxon>Blattoidea</taxon>
        <taxon>Termitoidae</taxon>
        <taxon>Kalotermitidae</taxon>
        <taxon>Cryptotermitinae</taxon>
        <taxon>Cryptotermes</taxon>
    </lineage>
</organism>
<dbReference type="EMBL" id="NEVH01008318">
    <property type="protein sequence ID" value="PNF34181.1"/>
    <property type="molecule type" value="Genomic_DNA"/>
</dbReference>
<comment type="caution">
    <text evidence="2">The sequence shown here is derived from an EMBL/GenBank/DDBJ whole genome shotgun (WGS) entry which is preliminary data.</text>
</comment>
<keyword evidence="3" id="KW-1185">Reference proteome</keyword>
<feature type="non-terminal residue" evidence="2">
    <location>
        <position position="313"/>
    </location>
</feature>
<feature type="region of interest" description="Disordered" evidence="1">
    <location>
        <begin position="62"/>
        <end position="180"/>
    </location>
</feature>
<reference evidence="2 3" key="1">
    <citation type="submission" date="2017-12" db="EMBL/GenBank/DDBJ databases">
        <title>Hemimetabolous genomes reveal molecular basis of termite eusociality.</title>
        <authorList>
            <person name="Harrison M.C."/>
            <person name="Jongepier E."/>
            <person name="Robertson H.M."/>
            <person name="Arning N."/>
            <person name="Bitard-Feildel T."/>
            <person name="Chao H."/>
            <person name="Childers C.P."/>
            <person name="Dinh H."/>
            <person name="Doddapaneni H."/>
            <person name="Dugan S."/>
            <person name="Gowin J."/>
            <person name="Greiner C."/>
            <person name="Han Y."/>
            <person name="Hu H."/>
            <person name="Hughes D.S.T."/>
            <person name="Huylmans A.-K."/>
            <person name="Kemena C."/>
            <person name="Kremer L.P.M."/>
            <person name="Lee S.L."/>
            <person name="Lopez-Ezquerra A."/>
            <person name="Mallet L."/>
            <person name="Monroy-Kuhn J.M."/>
            <person name="Moser A."/>
            <person name="Murali S.C."/>
            <person name="Muzny D.M."/>
            <person name="Otani S."/>
            <person name="Piulachs M.-D."/>
            <person name="Poelchau M."/>
            <person name="Qu J."/>
            <person name="Schaub F."/>
            <person name="Wada-Katsumata A."/>
            <person name="Worley K.C."/>
            <person name="Xie Q."/>
            <person name="Ylla G."/>
            <person name="Poulsen M."/>
            <person name="Gibbs R.A."/>
            <person name="Schal C."/>
            <person name="Richards S."/>
            <person name="Belles X."/>
            <person name="Korb J."/>
            <person name="Bornberg-Bauer E."/>
        </authorList>
    </citation>
    <scope>NUCLEOTIDE SEQUENCE [LARGE SCALE GENOMIC DNA]</scope>
    <source>
        <tissue evidence="2">Whole body</tissue>
    </source>
</reference>
<dbReference type="Proteomes" id="UP000235965">
    <property type="component" value="Unassembled WGS sequence"/>
</dbReference>
<feature type="compositionally biased region" description="Polar residues" evidence="1">
    <location>
        <begin position="88"/>
        <end position="97"/>
    </location>
</feature>
<gene>
    <name evidence="2" type="ORF">B7P43_G17803</name>
</gene>
<evidence type="ECO:0000313" key="3">
    <source>
        <dbReference type="Proteomes" id="UP000235965"/>
    </source>
</evidence>
<feature type="compositionally biased region" description="Pro residues" evidence="1">
    <location>
        <begin position="121"/>
        <end position="142"/>
    </location>
</feature>
<evidence type="ECO:0000313" key="2">
    <source>
        <dbReference type="EMBL" id="PNF34181.1"/>
    </source>
</evidence>
<accession>A0A2J7R010</accession>
<proteinExistence type="predicted"/>
<dbReference type="STRING" id="105785.A0A2J7R010"/>
<evidence type="ECO:0000256" key="1">
    <source>
        <dbReference type="SAM" id="MobiDB-lite"/>
    </source>
</evidence>
<dbReference type="AlphaFoldDB" id="A0A2J7R010"/>
<protein>
    <submittedName>
        <fullName evidence="2">Uncharacterized protein</fullName>
    </submittedName>
</protein>
<sequence>MQQRIHQQQLMIEQQRQEELLRLQQTALVEKQREEQERQMLQRRQEEELFRLQQEALMEKQREEDMMRQRMAAPPPGTAPTVLPTPISAPSTVSTTGPVVMPPGIDVSGPPVGGLSAPALTPAPPQIRGPPPSIAMPPPPGMEPLSVGPPGVGPPGVDSDDDSHSDRKLPSLLSLKVEPPVEVKEVKLPIALEQALAFKTERAKQIGVQPEDYVKLENVPEAPPAPVISRSGLVDEVEDEDEDHQPRRKQKSTQQPVQEQRQSKNKRKKKRKKRAKNYQQDLSKQKTNEKKEPDEETGEKKLDVEIEYVSYTV</sequence>
<name>A0A2J7R010_9NEOP</name>
<feature type="region of interest" description="Disordered" evidence="1">
    <location>
        <begin position="203"/>
        <end position="303"/>
    </location>
</feature>
<feature type="compositionally biased region" description="Basic and acidic residues" evidence="1">
    <location>
        <begin position="283"/>
        <end position="303"/>
    </location>
</feature>
<feature type="compositionally biased region" description="Basic residues" evidence="1">
    <location>
        <begin position="263"/>
        <end position="276"/>
    </location>
</feature>